<dbReference type="SUPFAM" id="SSF48452">
    <property type="entry name" value="TPR-like"/>
    <property type="match status" value="1"/>
</dbReference>
<dbReference type="Gene3D" id="1.25.40.10">
    <property type="entry name" value="Tetratricopeptide repeat domain"/>
    <property type="match status" value="1"/>
</dbReference>
<evidence type="ECO:0000313" key="1">
    <source>
        <dbReference type="EMBL" id="GAG36414.1"/>
    </source>
</evidence>
<sequence length="203" mass="22622">MSRMLLPLALVLASSPALAAEPKAQPSDAARAVAALEARLAELLEQGTGLEHREAYEALLASATTAAEKHAADPAIARAFLVIARCCEALGKHPEKEVAFERYIETLLRRSRDEAVKALRQEVESLVARRELYVAIKTLQMMHARFPDGPEAAYALYRLGTCHLWMDQFEEAIAAFNEVLRRWPKDEVAPQARLRLARCHLLQ</sequence>
<dbReference type="InterPro" id="IPR019734">
    <property type="entry name" value="TPR_rpt"/>
</dbReference>
<dbReference type="Pfam" id="PF00515">
    <property type="entry name" value="TPR_1"/>
    <property type="match status" value="1"/>
</dbReference>
<dbReference type="InterPro" id="IPR011990">
    <property type="entry name" value="TPR-like_helical_dom_sf"/>
</dbReference>
<feature type="non-terminal residue" evidence="1">
    <location>
        <position position="203"/>
    </location>
</feature>
<proteinExistence type="predicted"/>
<gene>
    <name evidence="1" type="ORF">S01H1_61725</name>
</gene>
<dbReference type="SMART" id="SM00028">
    <property type="entry name" value="TPR"/>
    <property type="match status" value="1"/>
</dbReference>
<reference evidence="1" key="1">
    <citation type="journal article" date="2014" name="Front. Microbiol.">
        <title>High frequency of phylogenetically diverse reductive dehalogenase-homologous genes in deep subseafloor sedimentary metagenomes.</title>
        <authorList>
            <person name="Kawai M."/>
            <person name="Futagami T."/>
            <person name="Toyoda A."/>
            <person name="Takaki Y."/>
            <person name="Nishi S."/>
            <person name="Hori S."/>
            <person name="Arai W."/>
            <person name="Tsubouchi T."/>
            <person name="Morono Y."/>
            <person name="Uchiyama I."/>
            <person name="Ito T."/>
            <person name="Fujiyama A."/>
            <person name="Inagaki F."/>
            <person name="Takami H."/>
        </authorList>
    </citation>
    <scope>NUCLEOTIDE SEQUENCE</scope>
    <source>
        <strain evidence="1">Expedition CK06-06</strain>
    </source>
</reference>
<dbReference type="PROSITE" id="PS50005">
    <property type="entry name" value="TPR"/>
    <property type="match status" value="1"/>
</dbReference>
<dbReference type="AlphaFoldDB" id="X0WZN8"/>
<dbReference type="EMBL" id="BARS01040504">
    <property type="protein sequence ID" value="GAG36414.1"/>
    <property type="molecule type" value="Genomic_DNA"/>
</dbReference>
<name>X0WZN8_9ZZZZ</name>
<organism evidence="1">
    <name type="scientific">marine sediment metagenome</name>
    <dbReference type="NCBI Taxonomy" id="412755"/>
    <lineage>
        <taxon>unclassified sequences</taxon>
        <taxon>metagenomes</taxon>
        <taxon>ecological metagenomes</taxon>
    </lineage>
</organism>
<protein>
    <submittedName>
        <fullName evidence="1">Uncharacterized protein</fullName>
    </submittedName>
</protein>
<accession>X0WZN8</accession>
<comment type="caution">
    <text evidence="1">The sequence shown here is derived from an EMBL/GenBank/DDBJ whole genome shotgun (WGS) entry which is preliminary data.</text>
</comment>